<dbReference type="Gene3D" id="3.40.50.2000">
    <property type="entry name" value="Glycogen Phosphorylase B"/>
    <property type="match status" value="1"/>
</dbReference>
<protein>
    <submittedName>
        <fullName evidence="2">DXO protein</fullName>
    </submittedName>
</protein>
<dbReference type="GO" id="GO:0043525">
    <property type="term" value="P:positive regulation of neuron apoptotic process"/>
    <property type="evidence" value="ECO:0007669"/>
    <property type="project" value="TreeGrafter"/>
</dbReference>
<dbReference type="InterPro" id="IPR013961">
    <property type="entry name" value="RAI1"/>
</dbReference>
<dbReference type="GO" id="GO:0005737">
    <property type="term" value="C:cytoplasm"/>
    <property type="evidence" value="ECO:0007669"/>
    <property type="project" value="TreeGrafter"/>
</dbReference>
<dbReference type="Gene3D" id="1.10.533.10">
    <property type="entry name" value="Death Domain, Fas"/>
    <property type="match status" value="1"/>
</dbReference>
<dbReference type="GO" id="GO:0004197">
    <property type="term" value="F:cysteine-type endopeptidase activity"/>
    <property type="evidence" value="ECO:0007669"/>
    <property type="project" value="InterPro"/>
</dbReference>
<accession>A0A8K0EM93</accession>
<dbReference type="InterPro" id="IPR011029">
    <property type="entry name" value="DEATH-like_dom_sf"/>
</dbReference>
<evidence type="ECO:0000313" key="3">
    <source>
        <dbReference type="Proteomes" id="UP000838412"/>
    </source>
</evidence>
<reference evidence="2" key="1">
    <citation type="submission" date="2022-01" db="EMBL/GenBank/DDBJ databases">
        <authorList>
            <person name="Braso-Vives M."/>
        </authorList>
    </citation>
    <scope>NUCLEOTIDE SEQUENCE</scope>
</reference>
<dbReference type="GO" id="GO:0006915">
    <property type="term" value="P:apoptotic process"/>
    <property type="evidence" value="ECO:0007669"/>
    <property type="project" value="TreeGrafter"/>
</dbReference>
<dbReference type="AlphaFoldDB" id="A0A8K0EM93"/>
<dbReference type="PANTHER" id="PTHR10454">
    <property type="entry name" value="CASPASE"/>
    <property type="match status" value="1"/>
</dbReference>
<dbReference type="GO" id="GO:0006508">
    <property type="term" value="P:proteolysis"/>
    <property type="evidence" value="ECO:0007669"/>
    <property type="project" value="InterPro"/>
</dbReference>
<dbReference type="GO" id="GO:0007165">
    <property type="term" value="P:signal transduction"/>
    <property type="evidence" value="ECO:0007669"/>
    <property type="project" value="InterPro"/>
</dbReference>
<sequence>MAEKDAAGYTSTVQRAANMFSCEDDYHLYTGGTTTVPVYRQSVLILNDEYGTSRGGVSTINREVAQIMAAVGMEIHLTALEATEADRRDAEADGVKLILPTCSEEDTRKPCLDWLTFDHRTRYPTLPENVDWIVGHADVTSRAAAAIKEQRFPQANFGLVIHVLPEDTEHYKEEEKAMGIGKKEDSIVQDAAKADAVFSVGHRIYDHFTNSFRAIPEDKRPIHLLYLPEPAKLFQQIAVKHVESKEKSVLSAGRVDKVEKLKGHDLAAGAMGEVAEDLDEKVLWRVRGIKPKDHEASKKILQASIKSRKLIPTLLPFCTQEEICRDLQQAHLVLMPSRSEPFGLVGLEAMAAGVPVLISDQSGLATLVKEIIPESHHSIVKVEGDDSIDVRRWADKIKRVLKSSEAEFNRAAELKRKLLESKYWKESHHRLLQVFSKGKKRDHGNDGAKDQALTLADYFYVISEKVGSDWTDLAEELDLDDDEIQAVKDAEPGDERKQAFRVMVKWQELACKDRDATKEALRKALLQCGLKNIVDVIVGMERLPITDCDRRSFFIQIAEKKGFSTTTEGVFNDERGKRYFIAPTDMENVHFDLNKGFSGTTLERGTCDNLENLLQWIRKQDSKILDRLQFVSLRGPLANFLGTPYDSKRGWTIAVSKFKGIWYIDEVEETQEEDQQMAYWDLKFKQHLTADKKGGDTYPDAKVDPNGGFFTVWETRLDSHKLLYSAKVDCWMREPGLMSGSYGQMEITRELQSQSRRERETLYSLLQRGWAESFWTEGGEVIVGFFDDEGVVHRIENHRADDDRLLKYVGKNSRYGWKMTVCTGFCELLLDFVMSIAIEDNPRVVYLFKRAPKESVVTCEIHRDSPRHIFLPDWYTSKA</sequence>
<dbReference type="Proteomes" id="UP000838412">
    <property type="component" value="Chromosome 2"/>
</dbReference>
<dbReference type="InterPro" id="IPR000488">
    <property type="entry name" value="Death_dom"/>
</dbReference>
<evidence type="ECO:0000259" key="1">
    <source>
        <dbReference type="PROSITE" id="PS50017"/>
    </source>
</evidence>
<proteinExistence type="predicted"/>
<dbReference type="PROSITE" id="PS50017">
    <property type="entry name" value="DEATH_DOMAIN"/>
    <property type="match status" value="1"/>
</dbReference>
<dbReference type="Pfam" id="PF00531">
    <property type="entry name" value="Death"/>
    <property type="match status" value="1"/>
</dbReference>
<dbReference type="CDD" id="cd01670">
    <property type="entry name" value="Death"/>
    <property type="match status" value="1"/>
</dbReference>
<gene>
    <name evidence="2" type="primary">DXO</name>
    <name evidence="2" type="ORF">BLAG_LOCUS13199</name>
</gene>
<dbReference type="SMART" id="SM00005">
    <property type="entry name" value="DEATH"/>
    <property type="match status" value="1"/>
</dbReference>
<dbReference type="Pfam" id="PF20706">
    <property type="entry name" value="GT4-conflict"/>
    <property type="match status" value="1"/>
</dbReference>
<keyword evidence="3" id="KW-1185">Reference proteome</keyword>
<name>A0A8K0EM93_BRALA</name>
<dbReference type="SUPFAM" id="SSF47986">
    <property type="entry name" value="DEATH domain"/>
    <property type="match status" value="1"/>
</dbReference>
<dbReference type="OrthoDB" id="5853397at2759"/>
<dbReference type="Pfam" id="PF08652">
    <property type="entry name" value="RAI1"/>
    <property type="match status" value="1"/>
</dbReference>
<dbReference type="PANTHER" id="PTHR10454:SF248">
    <property type="entry name" value="CASPASE-8-LIKE"/>
    <property type="match status" value="1"/>
</dbReference>
<evidence type="ECO:0000313" key="2">
    <source>
        <dbReference type="EMBL" id="CAH1253404.1"/>
    </source>
</evidence>
<organism evidence="2 3">
    <name type="scientific">Branchiostoma lanceolatum</name>
    <name type="common">Common lancelet</name>
    <name type="synonym">Amphioxus lanceolatum</name>
    <dbReference type="NCBI Taxonomy" id="7740"/>
    <lineage>
        <taxon>Eukaryota</taxon>
        <taxon>Metazoa</taxon>
        <taxon>Chordata</taxon>
        <taxon>Cephalochordata</taxon>
        <taxon>Leptocardii</taxon>
        <taxon>Amphioxiformes</taxon>
        <taxon>Branchiostomatidae</taxon>
        <taxon>Branchiostoma</taxon>
    </lineage>
</organism>
<dbReference type="EMBL" id="OV696687">
    <property type="protein sequence ID" value="CAH1253404.1"/>
    <property type="molecule type" value="Genomic_DNA"/>
</dbReference>
<dbReference type="CDD" id="cd03801">
    <property type="entry name" value="GT4_PimA-like"/>
    <property type="match status" value="1"/>
</dbReference>
<dbReference type="SUPFAM" id="SSF53756">
    <property type="entry name" value="UDP-Glycosyltransferase/glycogen phosphorylase"/>
    <property type="match status" value="1"/>
</dbReference>
<dbReference type="InterPro" id="IPR002398">
    <property type="entry name" value="Pept_C14"/>
</dbReference>
<feature type="domain" description="Death" evidence="1">
    <location>
        <begin position="455"/>
        <end position="541"/>
    </location>
</feature>